<feature type="transmembrane region" description="Helical" evidence="10">
    <location>
        <begin position="567"/>
        <end position="586"/>
    </location>
</feature>
<keyword evidence="13" id="KW-1185">Reference proteome</keyword>
<feature type="region of interest" description="Disordered" evidence="11">
    <location>
        <begin position="639"/>
        <end position="724"/>
    </location>
</feature>
<dbReference type="GO" id="GO:0005789">
    <property type="term" value="C:endoplasmic reticulum membrane"/>
    <property type="evidence" value="ECO:0007669"/>
    <property type="project" value="UniProtKB-SubCell"/>
</dbReference>
<proteinExistence type="inferred from homology"/>
<evidence type="ECO:0000256" key="3">
    <source>
        <dbReference type="ARBA" id="ARBA00008715"/>
    </source>
</evidence>
<gene>
    <name evidence="12" type="ORF">PAXRUDRAFT_833566</name>
</gene>
<comment type="similarity">
    <text evidence="3 10">Belongs to the ALG6/ALG8 glucosyltransferase family.</text>
</comment>
<reference evidence="13" key="2">
    <citation type="submission" date="2015-01" db="EMBL/GenBank/DDBJ databases">
        <title>Evolutionary Origins and Diversification of the Mycorrhizal Mutualists.</title>
        <authorList>
            <consortium name="DOE Joint Genome Institute"/>
            <consortium name="Mycorrhizal Genomics Consortium"/>
            <person name="Kohler A."/>
            <person name="Kuo A."/>
            <person name="Nagy L.G."/>
            <person name="Floudas D."/>
            <person name="Copeland A."/>
            <person name="Barry K.W."/>
            <person name="Cichocki N."/>
            <person name="Veneault-Fourrey C."/>
            <person name="LaButti K."/>
            <person name="Lindquist E.A."/>
            <person name="Lipzen A."/>
            <person name="Lundell T."/>
            <person name="Morin E."/>
            <person name="Murat C."/>
            <person name="Riley R."/>
            <person name="Ohm R."/>
            <person name="Sun H."/>
            <person name="Tunlid A."/>
            <person name="Henrissat B."/>
            <person name="Grigoriev I.V."/>
            <person name="Hibbett D.S."/>
            <person name="Martin F."/>
        </authorList>
    </citation>
    <scope>NUCLEOTIDE SEQUENCE [LARGE SCALE GENOMIC DNA]</scope>
    <source>
        <strain evidence="13">Ve08.2h10</strain>
    </source>
</reference>
<feature type="compositionally biased region" description="Basic and acidic residues" evidence="11">
    <location>
        <begin position="697"/>
        <end position="714"/>
    </location>
</feature>
<feature type="transmembrane region" description="Helical" evidence="10">
    <location>
        <begin position="411"/>
        <end position="436"/>
    </location>
</feature>
<dbReference type="OrthoDB" id="5589195at2759"/>
<evidence type="ECO:0000256" key="8">
    <source>
        <dbReference type="ARBA" id="ARBA00022989"/>
    </source>
</evidence>
<evidence type="ECO:0000313" key="12">
    <source>
        <dbReference type="EMBL" id="KIK80337.1"/>
    </source>
</evidence>
<dbReference type="GO" id="GO:0042281">
    <property type="term" value="F:dolichyl pyrophosphate Man9GlcNAc2 alpha-1,3-glucosyltransferase activity"/>
    <property type="evidence" value="ECO:0007669"/>
    <property type="project" value="TreeGrafter"/>
</dbReference>
<comment type="pathway">
    <text evidence="2 10">Protein modification; protein glycosylation.</text>
</comment>
<evidence type="ECO:0000256" key="7">
    <source>
        <dbReference type="ARBA" id="ARBA00022824"/>
    </source>
</evidence>
<feature type="transmembrane region" description="Helical" evidence="10">
    <location>
        <begin position="283"/>
        <end position="307"/>
    </location>
</feature>
<evidence type="ECO:0000256" key="5">
    <source>
        <dbReference type="ARBA" id="ARBA00022679"/>
    </source>
</evidence>
<feature type="compositionally biased region" description="Polar residues" evidence="11">
    <location>
        <begin position="661"/>
        <end position="674"/>
    </location>
</feature>
<evidence type="ECO:0000256" key="6">
    <source>
        <dbReference type="ARBA" id="ARBA00022692"/>
    </source>
</evidence>
<evidence type="ECO:0000256" key="1">
    <source>
        <dbReference type="ARBA" id="ARBA00004477"/>
    </source>
</evidence>
<dbReference type="HOGENOM" id="CLU_008110_1_0_1"/>
<evidence type="ECO:0000256" key="4">
    <source>
        <dbReference type="ARBA" id="ARBA00022676"/>
    </source>
</evidence>
<keyword evidence="7 10" id="KW-0256">Endoplasmic reticulum</keyword>
<name>A0A0D0CBX0_9AGAM</name>
<evidence type="ECO:0000313" key="13">
    <source>
        <dbReference type="Proteomes" id="UP000054538"/>
    </source>
</evidence>
<dbReference type="AlphaFoldDB" id="A0A0D0CBX0"/>
<dbReference type="PANTHER" id="PTHR12413:SF1">
    <property type="entry name" value="DOLICHYL PYROPHOSPHATE MAN9GLCNAC2 ALPHA-1,3-GLUCOSYLTRANSFERASE"/>
    <property type="match status" value="1"/>
</dbReference>
<protein>
    <recommendedName>
        <fullName evidence="10">Alpha-1,3-glucosyltransferase</fullName>
        <ecNumber evidence="10">2.4.1.-</ecNumber>
    </recommendedName>
</protein>
<dbReference type="EC" id="2.4.1.-" evidence="10"/>
<feature type="transmembrane region" description="Helical" evidence="10">
    <location>
        <begin position="339"/>
        <end position="359"/>
    </location>
</feature>
<keyword evidence="9 10" id="KW-0472">Membrane</keyword>
<feature type="transmembrane region" description="Helical" evidence="10">
    <location>
        <begin position="473"/>
        <end position="490"/>
    </location>
</feature>
<feature type="transmembrane region" description="Helical" evidence="10">
    <location>
        <begin position="543"/>
        <end position="561"/>
    </location>
</feature>
<feature type="transmembrane region" description="Helical" evidence="10">
    <location>
        <begin position="497"/>
        <end position="512"/>
    </location>
</feature>
<keyword evidence="8 10" id="KW-1133">Transmembrane helix</keyword>
<dbReference type="STRING" id="930991.A0A0D0CBX0"/>
<sequence>MICSSETEPAQIVSPVPRRHLLQTSESLHWLRLGELSDYDGPARGISPASVASSSASAFPSSSASKRLSFSALLEHERIARGIRTSASLRRDPSDNRIDQGAVRRWVRWMHKHNLKAWVVPSAIAVSTWVKWSIGLGGYSGHATPPMFGDYEAQRHWMELTIHLPIQQWYTYDPRYWGLDYPPLTAYVSWICGQVGSWIDPSWFALEASRGTETPGNKLFMRATVLVLDALVFVPALYAFTRIWHGTRSSRTQHAALITLLFHPALLLIDFGHFQYNSVMLGLTLLAMDAFAVGLDFVGAVLFVLSLGFKQMALYYSPVVGAYLLGKCIYLGPNNGARLFIRLALVTVLSFIILFAPLLPPFAPISALGASISRIFPFARGLFEDKVANFWCFTNVTVLKWKRVFNGREVLLVRASAALTALGFLPAVVGLLWGSYKMRLRSPSPLAREQIDAPATPITHSIPFPVPTPTLPLLPYALLTTSMSFFLFSFQVHEKTILLPLLPLALLLSGATPGEEVFAWGALGNVVGVFSMWPLLKKDGLGVQYLAMVLLWCRLIGYNPFAMRLHSFVGLLSAAVHISMGLLHLLELVMAPPARYPDLFPVLNVLVSTPVFGLVWLWSIRRGIEVSWAMGGLIGSRADAKDKRKEEEKEQRKEREREKANSLSTVDSVPSLSGSGIRKDAGTRAQSLGFASGQDVLRGRGYRDPRRRALERLSTRAGNGEEGG</sequence>
<dbReference type="InParanoid" id="A0A0D0CBX0"/>
<evidence type="ECO:0000256" key="11">
    <source>
        <dbReference type="SAM" id="MobiDB-lite"/>
    </source>
</evidence>
<dbReference type="InterPro" id="IPR004856">
    <property type="entry name" value="Glyco_trans_ALG6/ALG8"/>
</dbReference>
<evidence type="ECO:0000256" key="2">
    <source>
        <dbReference type="ARBA" id="ARBA00004922"/>
    </source>
</evidence>
<dbReference type="EMBL" id="KN826042">
    <property type="protein sequence ID" value="KIK80337.1"/>
    <property type="molecule type" value="Genomic_DNA"/>
</dbReference>
<keyword evidence="5 10" id="KW-0808">Transferase</keyword>
<feature type="compositionally biased region" description="Basic and acidic residues" evidence="11">
    <location>
        <begin position="639"/>
        <end position="660"/>
    </location>
</feature>
<accession>A0A0D0CBX0</accession>
<evidence type="ECO:0000256" key="9">
    <source>
        <dbReference type="ARBA" id="ARBA00023136"/>
    </source>
</evidence>
<feature type="transmembrane region" description="Helical" evidence="10">
    <location>
        <begin position="598"/>
        <end position="618"/>
    </location>
</feature>
<dbReference type="FunCoup" id="A0A0D0CBX0">
    <property type="interactions" value="712"/>
</dbReference>
<keyword evidence="4 10" id="KW-0328">Glycosyltransferase</keyword>
<dbReference type="UniPathway" id="UPA00378"/>
<feature type="transmembrane region" description="Helical" evidence="10">
    <location>
        <begin position="252"/>
        <end position="271"/>
    </location>
</feature>
<comment type="subcellular location">
    <subcellularLocation>
        <location evidence="1 10">Endoplasmic reticulum membrane</location>
        <topology evidence="1 10">Multi-pass membrane protein</topology>
    </subcellularLocation>
</comment>
<evidence type="ECO:0000256" key="10">
    <source>
        <dbReference type="RuleBase" id="RU363110"/>
    </source>
</evidence>
<dbReference type="Pfam" id="PF03155">
    <property type="entry name" value="Alg6_Alg8"/>
    <property type="match status" value="1"/>
</dbReference>
<feature type="transmembrane region" description="Helical" evidence="10">
    <location>
        <begin position="219"/>
        <end position="240"/>
    </location>
</feature>
<dbReference type="Proteomes" id="UP000054538">
    <property type="component" value="Unassembled WGS sequence"/>
</dbReference>
<organism evidence="12 13">
    <name type="scientific">Paxillus rubicundulus Ve08.2h10</name>
    <dbReference type="NCBI Taxonomy" id="930991"/>
    <lineage>
        <taxon>Eukaryota</taxon>
        <taxon>Fungi</taxon>
        <taxon>Dikarya</taxon>
        <taxon>Basidiomycota</taxon>
        <taxon>Agaricomycotina</taxon>
        <taxon>Agaricomycetes</taxon>
        <taxon>Agaricomycetidae</taxon>
        <taxon>Boletales</taxon>
        <taxon>Paxilineae</taxon>
        <taxon>Paxillaceae</taxon>
        <taxon>Paxillus</taxon>
    </lineage>
</organism>
<keyword evidence="6 10" id="KW-0812">Transmembrane</keyword>
<reference evidence="12 13" key="1">
    <citation type="submission" date="2014-04" db="EMBL/GenBank/DDBJ databases">
        <authorList>
            <consortium name="DOE Joint Genome Institute"/>
            <person name="Kuo A."/>
            <person name="Kohler A."/>
            <person name="Jargeat P."/>
            <person name="Nagy L.G."/>
            <person name="Floudas D."/>
            <person name="Copeland A."/>
            <person name="Barry K.W."/>
            <person name="Cichocki N."/>
            <person name="Veneault-Fourrey C."/>
            <person name="LaButti K."/>
            <person name="Lindquist E.A."/>
            <person name="Lipzen A."/>
            <person name="Lundell T."/>
            <person name="Morin E."/>
            <person name="Murat C."/>
            <person name="Sun H."/>
            <person name="Tunlid A."/>
            <person name="Henrissat B."/>
            <person name="Grigoriev I.V."/>
            <person name="Hibbett D.S."/>
            <person name="Martin F."/>
            <person name="Nordberg H.P."/>
            <person name="Cantor M.N."/>
            <person name="Hua S.X."/>
        </authorList>
    </citation>
    <scope>NUCLEOTIDE SEQUENCE [LARGE SCALE GENOMIC DNA]</scope>
    <source>
        <strain evidence="12 13">Ve08.2h10</strain>
    </source>
</reference>
<feature type="transmembrane region" description="Helical" evidence="10">
    <location>
        <begin position="313"/>
        <end position="332"/>
    </location>
</feature>
<dbReference type="PANTHER" id="PTHR12413">
    <property type="entry name" value="DOLICHYL GLYCOSYLTRANSFERASE"/>
    <property type="match status" value="1"/>
</dbReference>